<keyword evidence="4" id="KW-0547">Nucleotide-binding</keyword>
<keyword evidence="6" id="KW-0067">ATP-binding</keyword>
<keyword evidence="5" id="KW-0418">Kinase</keyword>
<dbReference type="Gene3D" id="3.30.230.10">
    <property type="match status" value="1"/>
</dbReference>
<sequence length="341" mass="36034">MAVDLWNEITVERSASFSITTMGEGAGLIPDVVSEAGESNHLVLQALQRAFEYAGETPMPPVTVTCKNKVPISSGFGSSSAAIIGGLLAGLVLAGKELNVEGGSGIPEELLQLANEIEGHADNVAPALYGGIQLCCRLEGDSVQKVMSRRLPCPPGMRLVVYVPTEDARFNIGADKTTAMRELLKPEVSRDDAVFNIQRTALMVDALHRQDLTYLRTATQDKLHQPIRGEKAFPHMRPMIDAALGAGAHGAFLSGAGPSIMAICSGARGDIFAQRTVERQELLVAGAMREAVMALSPEHVSHWAGGEFFITGPTVNGAHVVSATPSFSTGLETFGSLDGSL</sequence>
<dbReference type="InterPro" id="IPR014721">
    <property type="entry name" value="Ribsml_uS5_D2-typ_fold_subgr"/>
</dbReference>
<comment type="subcellular location">
    <subcellularLocation>
        <location evidence="1">Plastid</location>
    </subcellularLocation>
</comment>
<dbReference type="Gene3D" id="3.30.70.890">
    <property type="entry name" value="GHMP kinase, C-terminal domain"/>
    <property type="match status" value="1"/>
</dbReference>
<evidence type="ECO:0008006" key="10">
    <source>
        <dbReference type="Google" id="ProtNLM"/>
    </source>
</evidence>
<dbReference type="PANTHER" id="PTHR20861">
    <property type="entry name" value="HOMOSERINE/4-DIPHOSPHOCYTIDYL-2-C-METHYL-D-ERYTHRITOL KINASE"/>
    <property type="match status" value="1"/>
</dbReference>
<evidence type="ECO:0000256" key="6">
    <source>
        <dbReference type="ARBA" id="ARBA00022840"/>
    </source>
</evidence>
<dbReference type="SUPFAM" id="SSF55060">
    <property type="entry name" value="GHMP Kinase, C-terminal domain"/>
    <property type="match status" value="1"/>
</dbReference>
<dbReference type="Pfam" id="PF08544">
    <property type="entry name" value="GHMP_kinases_C"/>
    <property type="match status" value="1"/>
</dbReference>
<dbReference type="GO" id="GO:0016301">
    <property type="term" value="F:kinase activity"/>
    <property type="evidence" value="ECO:0007669"/>
    <property type="project" value="UniProtKB-KW"/>
</dbReference>
<dbReference type="InterPro" id="IPR013750">
    <property type="entry name" value="GHMP_kinase_C_dom"/>
</dbReference>
<evidence type="ECO:0000256" key="2">
    <source>
        <dbReference type="ARBA" id="ARBA00022605"/>
    </source>
</evidence>
<dbReference type="GO" id="GO:0005524">
    <property type="term" value="F:ATP binding"/>
    <property type="evidence" value="ECO:0007669"/>
    <property type="project" value="UniProtKB-KW"/>
</dbReference>
<evidence type="ECO:0000256" key="1">
    <source>
        <dbReference type="ARBA" id="ARBA00004474"/>
    </source>
</evidence>
<evidence type="ECO:0000259" key="7">
    <source>
        <dbReference type="Pfam" id="PF00288"/>
    </source>
</evidence>
<dbReference type="Pfam" id="PF00288">
    <property type="entry name" value="GHMP_kinases_N"/>
    <property type="match status" value="1"/>
</dbReference>
<dbReference type="PRINTS" id="PR00958">
    <property type="entry name" value="HOMSERKINASE"/>
</dbReference>
<keyword evidence="3" id="KW-0808">Transferase</keyword>
<evidence type="ECO:0000313" key="9">
    <source>
        <dbReference type="EMBL" id="CAD9467658.1"/>
    </source>
</evidence>
<keyword evidence="2" id="KW-0028">Amino-acid biosynthesis</keyword>
<dbReference type="GO" id="GO:0008652">
    <property type="term" value="P:amino acid biosynthetic process"/>
    <property type="evidence" value="ECO:0007669"/>
    <property type="project" value="UniProtKB-KW"/>
</dbReference>
<dbReference type="AlphaFoldDB" id="A0A7S2GR82"/>
<feature type="domain" description="GHMP kinase C-terminal" evidence="8">
    <location>
        <begin position="203"/>
        <end position="269"/>
    </location>
</feature>
<feature type="domain" description="GHMP kinase N-terminal" evidence="7">
    <location>
        <begin position="42"/>
        <end position="131"/>
    </location>
</feature>
<dbReference type="InterPro" id="IPR006204">
    <property type="entry name" value="GHMP_kinase_N_dom"/>
</dbReference>
<reference evidence="9" key="1">
    <citation type="submission" date="2021-01" db="EMBL/GenBank/DDBJ databases">
        <authorList>
            <person name="Corre E."/>
            <person name="Pelletier E."/>
            <person name="Niang G."/>
            <person name="Scheremetjew M."/>
            <person name="Finn R."/>
            <person name="Kale V."/>
            <person name="Holt S."/>
            <person name="Cochrane G."/>
            <person name="Meng A."/>
            <person name="Brown T."/>
            <person name="Cohen L."/>
        </authorList>
    </citation>
    <scope>NUCLEOTIDE SEQUENCE</scope>
    <source>
        <strain evidence="9">CCMP1381</strain>
    </source>
</reference>
<proteinExistence type="predicted"/>
<name>A0A7S2GR82_9STRA</name>
<dbReference type="InterPro" id="IPR020568">
    <property type="entry name" value="Ribosomal_Su5_D2-typ_SF"/>
</dbReference>
<dbReference type="SUPFAM" id="SSF54211">
    <property type="entry name" value="Ribosomal protein S5 domain 2-like"/>
    <property type="match status" value="1"/>
</dbReference>
<evidence type="ECO:0000256" key="3">
    <source>
        <dbReference type="ARBA" id="ARBA00022679"/>
    </source>
</evidence>
<dbReference type="GO" id="GO:0009536">
    <property type="term" value="C:plastid"/>
    <property type="evidence" value="ECO:0007669"/>
    <property type="project" value="UniProtKB-SubCell"/>
</dbReference>
<dbReference type="EMBL" id="HBGS01051141">
    <property type="protein sequence ID" value="CAD9467658.1"/>
    <property type="molecule type" value="Transcribed_RNA"/>
</dbReference>
<accession>A0A7S2GR82</accession>
<organism evidence="9">
    <name type="scientific">Octactis speculum</name>
    <dbReference type="NCBI Taxonomy" id="3111310"/>
    <lineage>
        <taxon>Eukaryota</taxon>
        <taxon>Sar</taxon>
        <taxon>Stramenopiles</taxon>
        <taxon>Ochrophyta</taxon>
        <taxon>Dictyochophyceae</taxon>
        <taxon>Dictyochales</taxon>
        <taxon>Dictyochaceae</taxon>
        <taxon>Octactis</taxon>
    </lineage>
</organism>
<evidence type="ECO:0000256" key="5">
    <source>
        <dbReference type="ARBA" id="ARBA00022777"/>
    </source>
</evidence>
<dbReference type="InterPro" id="IPR036554">
    <property type="entry name" value="GHMP_kinase_C_sf"/>
</dbReference>
<evidence type="ECO:0000256" key="4">
    <source>
        <dbReference type="ARBA" id="ARBA00022741"/>
    </source>
</evidence>
<gene>
    <name evidence="9" type="ORF">DSPE1174_LOCUS26499</name>
</gene>
<protein>
    <recommendedName>
        <fullName evidence="10">Homoserine kinase</fullName>
    </recommendedName>
</protein>
<dbReference type="PANTHER" id="PTHR20861:SF1">
    <property type="entry name" value="HOMOSERINE KINASE"/>
    <property type="match status" value="1"/>
</dbReference>
<evidence type="ECO:0000259" key="8">
    <source>
        <dbReference type="Pfam" id="PF08544"/>
    </source>
</evidence>